<evidence type="ECO:0000313" key="1">
    <source>
        <dbReference type="EMBL" id="MPN27811.1"/>
    </source>
</evidence>
<dbReference type="EMBL" id="VSSQ01077825">
    <property type="protein sequence ID" value="MPN27811.1"/>
    <property type="molecule type" value="Genomic_DNA"/>
</dbReference>
<proteinExistence type="predicted"/>
<dbReference type="AlphaFoldDB" id="A0A645GLI4"/>
<organism evidence="1">
    <name type="scientific">bioreactor metagenome</name>
    <dbReference type="NCBI Taxonomy" id="1076179"/>
    <lineage>
        <taxon>unclassified sequences</taxon>
        <taxon>metagenomes</taxon>
        <taxon>ecological metagenomes</taxon>
    </lineage>
</organism>
<gene>
    <name evidence="1" type="ORF">SDC9_175245</name>
</gene>
<reference evidence="1" key="1">
    <citation type="submission" date="2019-08" db="EMBL/GenBank/DDBJ databases">
        <authorList>
            <person name="Kucharzyk K."/>
            <person name="Murdoch R.W."/>
            <person name="Higgins S."/>
            <person name="Loffler F."/>
        </authorList>
    </citation>
    <scope>NUCLEOTIDE SEQUENCE</scope>
</reference>
<accession>A0A645GLI4</accession>
<comment type="caution">
    <text evidence="1">The sequence shown here is derived from an EMBL/GenBank/DDBJ whole genome shotgun (WGS) entry which is preliminary data.</text>
</comment>
<sequence>MDFIDRYLPYIIDDDDRFFDRTNLYRIFLNDEEVEQKYAIQIFDKLRQVEKEEYSQLDDGLRIVLLGYISKAAEQAGEQQIADEYYEKQMTVYREAVEKVS</sequence>
<protein>
    <submittedName>
        <fullName evidence="1">Uncharacterized protein</fullName>
    </submittedName>
</protein>
<name>A0A645GLI4_9ZZZZ</name>